<dbReference type="InterPro" id="IPR019432">
    <property type="entry name" value="Acyltransferase_MbtK/IucB-like"/>
</dbReference>
<comment type="similarity">
    <text evidence="3">Belongs to the IucA/IucC family.</text>
</comment>
<dbReference type="Gene3D" id="6.10.250.3370">
    <property type="match status" value="1"/>
</dbReference>
<dbReference type="PANTHER" id="PTHR34384:SF6">
    <property type="entry name" value="STAPHYLOFERRIN B SYNTHASE"/>
    <property type="match status" value="1"/>
</dbReference>
<dbReference type="EMBL" id="PDJF01000001">
    <property type="protein sequence ID" value="PFG28260.1"/>
    <property type="molecule type" value="Genomic_DNA"/>
</dbReference>
<dbReference type="SUPFAM" id="SSF55729">
    <property type="entry name" value="Acyl-CoA N-acyltransferases (Nat)"/>
    <property type="match status" value="1"/>
</dbReference>
<dbReference type="InterPro" id="IPR022770">
    <property type="entry name" value="IucA/IucC-like_C"/>
</dbReference>
<dbReference type="GO" id="GO:0016881">
    <property type="term" value="F:acid-amino acid ligase activity"/>
    <property type="evidence" value="ECO:0007669"/>
    <property type="project" value="UniProtKB-ARBA"/>
</dbReference>
<sequence length="802" mass="87610">MARLFSTAGNLRVRPLVSSDRDTLHRWVTDPHAKFWGELDSTPDDVAREIARLATAPDEAGWIIERAGTPLALIEVYDPANSPLATHVNLQPGDIGMHLLCAPPTGAREKGLTSALMAATLAWIFAIPRVAGDSVAGAVIGGSIPQRVIVEPDVRNTKIHAKNALGGFRVLPGCESVDLGDKHARLEAVSASGFVASVLGAQAGVEKQGNDGGHLIAPGAQRAHRDLLAKALREFIHERLIGVSPAGEGRFRTELGGFTIEFTATVHPLEHYRIDPDSITAVDGSLPDLVDLIARGSQQLGIPPEFVHTYVEEIASTLAGRARVESMERPTVTELVDAATFLSPGDYLNFLESAMFEGHPGFVANSGRAGMSEEQMRAYVPEVGSSTVLVWVAARRSMTTLAAVSGLDADALISEHIPGWEDTLRRLDLDPADYVPLPLHPWQWENKVLTAFAASILRKDLVYLGTGPDVMHPQQSLRTFFNLTRPEAPYVKTAIAVRNMGFTRGLSPEYMRVTPAINEWLGRYLDEDEDYLRCNVRLLKEIASIGFTGDIYHRSTEAGVAEKGPHHKMIAGLWRESPIPMLGEGSLAVTLAAVLHVDADGNSLAAEWIRRSGLGAQQWVRQLLRVYLRPNVRALAEYDIAFMPHAENTILELHDNAPVGAFFKDLGEEVAVVRASIELPEEVSRIQADFGSFTDETRALSIHTDIFDGVLRHLGGILADAGLLDDATFWALVRECIEEYWDDYPDSGRHLPLLAEDFEHSCLNRLQLRNPHTMVNLADQNSSLLYAGRIANPAAAPHHGEQ</sequence>
<evidence type="ECO:0000256" key="4">
    <source>
        <dbReference type="ARBA" id="ARBA00020586"/>
    </source>
</evidence>
<dbReference type="Gene3D" id="3.30.310.280">
    <property type="match status" value="1"/>
</dbReference>
<protein>
    <recommendedName>
        <fullName evidence="4">Lysine N-acyltransferase MbtK</fullName>
    </recommendedName>
    <alternativeName>
        <fullName evidence="5">Mycobactin synthase protein K</fullName>
    </alternativeName>
</protein>
<evidence type="ECO:0000256" key="3">
    <source>
        <dbReference type="ARBA" id="ARBA00007832"/>
    </source>
</evidence>
<dbReference type="InterPro" id="IPR016181">
    <property type="entry name" value="Acyl_CoA_acyltransferase"/>
</dbReference>
<feature type="domain" description="Acyltransferase MbtK/IucB-like conserved" evidence="6">
    <location>
        <begin position="14"/>
        <end position="60"/>
    </location>
</feature>
<proteinExistence type="inferred from homology"/>
<dbReference type="GO" id="GO:0019290">
    <property type="term" value="P:siderophore biosynthetic process"/>
    <property type="evidence" value="ECO:0007669"/>
    <property type="project" value="InterPro"/>
</dbReference>
<name>A0A2A9DQS7_9CORY</name>
<evidence type="ECO:0000256" key="2">
    <source>
        <dbReference type="ARBA" id="ARBA00005102"/>
    </source>
</evidence>
<evidence type="ECO:0000256" key="5">
    <source>
        <dbReference type="ARBA" id="ARBA00031122"/>
    </source>
</evidence>
<comment type="pathway">
    <text evidence="2">Siderophore biosynthesis; mycobactin biosynthesis.</text>
</comment>
<dbReference type="InterPro" id="IPR007310">
    <property type="entry name" value="Aerobactin_biosyn_IucA/IucC_N"/>
</dbReference>
<evidence type="ECO:0000313" key="7">
    <source>
        <dbReference type="EMBL" id="PFG28260.1"/>
    </source>
</evidence>
<comment type="function">
    <text evidence="1">Acyltransferase required for the direct transfer of medium- to long-chain fatty acyl moieties from a carrier protein (MbtL) on to the epsilon-amino group of lysine residue in the mycobactin core.</text>
</comment>
<gene>
    <name evidence="7" type="ORF">ATK06_1363</name>
</gene>
<dbReference type="SMART" id="SM01006">
    <property type="entry name" value="AlcB"/>
    <property type="match status" value="1"/>
</dbReference>
<dbReference type="Proteomes" id="UP000221653">
    <property type="component" value="Unassembled WGS sequence"/>
</dbReference>
<dbReference type="Pfam" id="PF04183">
    <property type="entry name" value="IucA_IucC"/>
    <property type="match status" value="1"/>
</dbReference>
<evidence type="ECO:0000256" key="1">
    <source>
        <dbReference type="ARBA" id="ARBA00003818"/>
    </source>
</evidence>
<dbReference type="Pfam" id="PF06276">
    <property type="entry name" value="FhuF"/>
    <property type="match status" value="1"/>
</dbReference>
<reference evidence="7 8" key="1">
    <citation type="submission" date="2017-10" db="EMBL/GenBank/DDBJ databases">
        <title>Sequencing the genomes of 1000 actinobacteria strains.</title>
        <authorList>
            <person name="Klenk H.-P."/>
        </authorList>
    </citation>
    <scope>NUCLEOTIDE SEQUENCE [LARGE SCALE GENOMIC DNA]</scope>
    <source>
        <strain evidence="7 8">DSM 20688</strain>
    </source>
</reference>
<evidence type="ECO:0000313" key="8">
    <source>
        <dbReference type="Proteomes" id="UP000221653"/>
    </source>
</evidence>
<evidence type="ECO:0000259" key="6">
    <source>
        <dbReference type="SMART" id="SM01006"/>
    </source>
</evidence>
<dbReference type="Gene3D" id="1.10.510.40">
    <property type="match status" value="1"/>
</dbReference>
<dbReference type="OrthoDB" id="495728at2"/>
<dbReference type="GO" id="GO:0016746">
    <property type="term" value="F:acyltransferase activity"/>
    <property type="evidence" value="ECO:0007669"/>
    <property type="project" value="InterPro"/>
</dbReference>
<accession>A0A2A9DQS7</accession>
<keyword evidence="8" id="KW-1185">Reference proteome</keyword>
<dbReference type="Pfam" id="PF13523">
    <property type="entry name" value="Acetyltransf_8"/>
    <property type="match status" value="1"/>
</dbReference>
<organism evidence="7 8">
    <name type="scientific">Corynebacterium renale</name>
    <dbReference type="NCBI Taxonomy" id="1724"/>
    <lineage>
        <taxon>Bacteria</taxon>
        <taxon>Bacillati</taxon>
        <taxon>Actinomycetota</taxon>
        <taxon>Actinomycetes</taxon>
        <taxon>Mycobacteriales</taxon>
        <taxon>Corynebacteriaceae</taxon>
        <taxon>Corynebacterium</taxon>
    </lineage>
</organism>
<dbReference type="RefSeq" id="WP_098389059.1">
    <property type="nucleotide sequence ID" value="NZ_LS483464.1"/>
</dbReference>
<dbReference type="UniPathway" id="UPA00011"/>
<dbReference type="Gene3D" id="3.40.630.30">
    <property type="match status" value="1"/>
</dbReference>
<dbReference type="AlphaFoldDB" id="A0A2A9DQS7"/>
<dbReference type="InterPro" id="IPR037455">
    <property type="entry name" value="LucA/IucC-like"/>
</dbReference>
<dbReference type="PANTHER" id="PTHR34384">
    <property type="entry name" value="L-2,3-DIAMINOPROPANOATE--CITRATE LIGASE"/>
    <property type="match status" value="1"/>
</dbReference>
<comment type="caution">
    <text evidence="7">The sequence shown here is derived from an EMBL/GenBank/DDBJ whole genome shotgun (WGS) entry which is preliminary data.</text>
</comment>
<dbReference type="STRING" id="1724.GCA_001044175_01364"/>